<sequence>MEFRQLAQFLAVVEHGGLVRAATALHISQPSLSQTIRALERELKTPLFHRVGHGVVLTAAGEALIGPARQLIRDVATARASVAEVAGIRTGRLDIAAMGSPLEFILPAVGAFRRRHPDVFISIETPAMESDILHQVREGRSELGFLPFQDEADIHSEAVRGRLELVQLGVERMKLVMPPGIGTALPDPLPIGQLPDLPTTAAPFGAQGRDAVEKALRRAGLHTRLGVVTAHRSTHCSLVLRGIGMAFSPEGQVNQAVRTGAVVRDLDPPILLPYGLVRRAGHLSPSAAAFFEMAVEHFRDRSSD</sequence>
<dbReference type="PROSITE" id="PS50931">
    <property type="entry name" value="HTH_LYSR"/>
    <property type="match status" value="1"/>
</dbReference>
<dbReference type="SUPFAM" id="SSF53850">
    <property type="entry name" value="Periplasmic binding protein-like II"/>
    <property type="match status" value="1"/>
</dbReference>
<protein>
    <submittedName>
        <fullName evidence="6">LysR family transcriptional regulator</fullName>
    </submittedName>
</protein>
<dbReference type="FunFam" id="1.10.10.10:FF:000001">
    <property type="entry name" value="LysR family transcriptional regulator"/>
    <property type="match status" value="1"/>
</dbReference>
<keyword evidence="4" id="KW-0804">Transcription</keyword>
<dbReference type="Proteomes" id="UP001163947">
    <property type="component" value="Chromosome"/>
</dbReference>
<dbReference type="Pfam" id="PF03466">
    <property type="entry name" value="LysR_substrate"/>
    <property type="match status" value="1"/>
</dbReference>
<dbReference type="InterPro" id="IPR036388">
    <property type="entry name" value="WH-like_DNA-bd_sf"/>
</dbReference>
<dbReference type="Gene3D" id="1.10.10.10">
    <property type="entry name" value="Winged helix-like DNA-binding domain superfamily/Winged helix DNA-binding domain"/>
    <property type="match status" value="1"/>
</dbReference>
<dbReference type="AlphaFoldDB" id="A0AA46P9U4"/>
<keyword evidence="2" id="KW-0805">Transcription regulation</keyword>
<evidence type="ECO:0000256" key="3">
    <source>
        <dbReference type="ARBA" id="ARBA00023125"/>
    </source>
</evidence>
<dbReference type="InterPro" id="IPR005119">
    <property type="entry name" value="LysR_subst-bd"/>
</dbReference>
<dbReference type="KEGG" id="rav:AAT18_02240"/>
<keyword evidence="3" id="KW-0238">DNA-binding</keyword>
<dbReference type="RefSeq" id="WP_050034452.1">
    <property type="nucleotide sequence ID" value="NZ_CP011341.1"/>
</dbReference>
<gene>
    <name evidence="6" type="ORF">OCS65_27025</name>
</gene>
<dbReference type="PRINTS" id="PR00039">
    <property type="entry name" value="HTHLYSR"/>
</dbReference>
<dbReference type="PANTHER" id="PTHR30126:SF40">
    <property type="entry name" value="HTH-TYPE TRANSCRIPTIONAL REGULATOR GLTR"/>
    <property type="match status" value="1"/>
</dbReference>
<dbReference type="PANTHER" id="PTHR30126">
    <property type="entry name" value="HTH-TYPE TRANSCRIPTIONAL REGULATOR"/>
    <property type="match status" value="1"/>
</dbReference>
<evidence type="ECO:0000256" key="2">
    <source>
        <dbReference type="ARBA" id="ARBA00023015"/>
    </source>
</evidence>
<name>A0AA46P9U4_9NOCA</name>
<dbReference type="InterPro" id="IPR036390">
    <property type="entry name" value="WH_DNA-bd_sf"/>
</dbReference>
<dbReference type="Pfam" id="PF00126">
    <property type="entry name" value="HTH_1"/>
    <property type="match status" value="1"/>
</dbReference>
<feature type="domain" description="HTH lysR-type" evidence="5">
    <location>
        <begin position="1"/>
        <end position="58"/>
    </location>
</feature>
<proteinExistence type="inferred from homology"/>
<dbReference type="EMBL" id="CP106982">
    <property type="protein sequence ID" value="UYF94030.1"/>
    <property type="molecule type" value="Genomic_DNA"/>
</dbReference>
<evidence type="ECO:0000313" key="6">
    <source>
        <dbReference type="EMBL" id="UYF94030.1"/>
    </source>
</evidence>
<organism evidence="6 7">
    <name type="scientific">Rhodococcus aetherivorans</name>
    <dbReference type="NCBI Taxonomy" id="191292"/>
    <lineage>
        <taxon>Bacteria</taxon>
        <taxon>Bacillati</taxon>
        <taxon>Actinomycetota</taxon>
        <taxon>Actinomycetes</taxon>
        <taxon>Mycobacteriales</taxon>
        <taxon>Nocardiaceae</taxon>
        <taxon>Rhodococcus</taxon>
    </lineage>
</organism>
<dbReference type="SUPFAM" id="SSF46785">
    <property type="entry name" value="Winged helix' DNA-binding domain"/>
    <property type="match status" value="1"/>
</dbReference>
<dbReference type="CDD" id="cd05466">
    <property type="entry name" value="PBP2_LTTR_substrate"/>
    <property type="match status" value="1"/>
</dbReference>
<evidence type="ECO:0000256" key="1">
    <source>
        <dbReference type="ARBA" id="ARBA00009437"/>
    </source>
</evidence>
<dbReference type="GO" id="GO:0000976">
    <property type="term" value="F:transcription cis-regulatory region binding"/>
    <property type="evidence" value="ECO:0007669"/>
    <property type="project" value="TreeGrafter"/>
</dbReference>
<reference evidence="6" key="1">
    <citation type="submission" date="2022-09" db="EMBL/GenBank/DDBJ databases">
        <title>The genome sequence of Rhodococcus aetherivorans N1.</title>
        <authorList>
            <person name="Jiang W."/>
        </authorList>
    </citation>
    <scope>NUCLEOTIDE SEQUENCE</scope>
    <source>
        <strain evidence="6">N1</strain>
    </source>
</reference>
<dbReference type="GeneID" id="83624151"/>
<comment type="similarity">
    <text evidence="1">Belongs to the LysR transcriptional regulatory family.</text>
</comment>
<dbReference type="GO" id="GO:0003700">
    <property type="term" value="F:DNA-binding transcription factor activity"/>
    <property type="evidence" value="ECO:0007669"/>
    <property type="project" value="InterPro"/>
</dbReference>
<dbReference type="Gene3D" id="3.40.190.290">
    <property type="match status" value="1"/>
</dbReference>
<dbReference type="InterPro" id="IPR000847">
    <property type="entry name" value="LysR_HTH_N"/>
</dbReference>
<evidence type="ECO:0000256" key="4">
    <source>
        <dbReference type="ARBA" id="ARBA00023163"/>
    </source>
</evidence>
<accession>A0AA46P9U4</accession>
<evidence type="ECO:0000313" key="7">
    <source>
        <dbReference type="Proteomes" id="UP001163947"/>
    </source>
</evidence>
<evidence type="ECO:0000259" key="5">
    <source>
        <dbReference type="PROSITE" id="PS50931"/>
    </source>
</evidence>